<dbReference type="InterPro" id="IPR050364">
    <property type="entry name" value="Cytochrome_P450_fung"/>
</dbReference>
<evidence type="ECO:0000256" key="4">
    <source>
        <dbReference type="ARBA" id="ARBA00010617"/>
    </source>
</evidence>
<evidence type="ECO:0000256" key="1">
    <source>
        <dbReference type="ARBA" id="ARBA00001971"/>
    </source>
</evidence>
<keyword evidence="12" id="KW-0472">Membrane</keyword>
<dbReference type="Proteomes" id="UP001498398">
    <property type="component" value="Unassembled WGS sequence"/>
</dbReference>
<keyword evidence="11" id="KW-0503">Monooxygenase</keyword>
<comment type="subcellular location">
    <subcellularLocation>
        <location evidence="2">Membrane</location>
        <topology evidence="2">Single-pass membrane protein</topology>
    </subcellularLocation>
</comment>
<evidence type="ECO:0000256" key="3">
    <source>
        <dbReference type="ARBA" id="ARBA00005179"/>
    </source>
</evidence>
<evidence type="ECO:0000313" key="15">
    <source>
        <dbReference type="Proteomes" id="UP001498398"/>
    </source>
</evidence>
<keyword evidence="8" id="KW-1133">Transmembrane helix</keyword>
<keyword evidence="9" id="KW-0560">Oxidoreductase</keyword>
<sequence>MFPFEQLQNAHTVQMLLILLIVSIIKAGYSGYIRQKYWPPGPSGLPIFGNVFQLSKSQWLRFTEWKEMYDRRADIYSDRPRLIVSGEYLTGGVNIAFINYGKQWLRLRRAAQEFLSVRSAKTYQPLQESNAIYLISYILQTPEDWDHHLLHSSTSTILHSIYGLPQIDTKDRELVTQWHDFGHRIIRSALPGAHLVESFPILNLLPAWMAKWKRDALKWHVKNSEMLETYLENVRERMRSGDCQPCFCSSVIENNEKHGLTNKEAAWLAAALMGAGADTTAASLSVFVLAMCLYPRVMQKAHAEIDQVVGRDRLPNFADFDNLPYIRAIVKEVLRWKPVAPTAIPRSANKDDWYSGYFIPKGSLVLVNVWAMNRDPEVYPDFEEFRPERFLDESGTEEIAPPNTLSLGHVSYGFGKRICVGMHLANQALFIDIACLLWAFNIEKIRDERGQVVELSQTETIVSGLVVRPAPFKCSITARSPNVSTIVETSTAIQ</sequence>
<dbReference type="InterPro" id="IPR036396">
    <property type="entry name" value="Cyt_P450_sf"/>
</dbReference>
<evidence type="ECO:0000256" key="9">
    <source>
        <dbReference type="ARBA" id="ARBA00023002"/>
    </source>
</evidence>
<dbReference type="PRINTS" id="PR00385">
    <property type="entry name" value="P450"/>
</dbReference>
<name>A0ABR1IY52_9AGAR</name>
<evidence type="ECO:0000256" key="6">
    <source>
        <dbReference type="ARBA" id="ARBA00022692"/>
    </source>
</evidence>
<evidence type="ECO:0000256" key="2">
    <source>
        <dbReference type="ARBA" id="ARBA00004167"/>
    </source>
</evidence>
<reference evidence="14 15" key="1">
    <citation type="submission" date="2024-01" db="EMBL/GenBank/DDBJ databases">
        <title>A draft genome for the cacao thread blight pathogen Marasmiellus scandens.</title>
        <authorList>
            <person name="Baruah I.K."/>
            <person name="Leung J."/>
            <person name="Bukari Y."/>
            <person name="Amoako-Attah I."/>
            <person name="Meinhardt L.W."/>
            <person name="Bailey B.A."/>
            <person name="Cohen S.P."/>
        </authorList>
    </citation>
    <scope>NUCLEOTIDE SEQUENCE [LARGE SCALE GENOMIC DNA]</scope>
    <source>
        <strain evidence="14 15">GH-19</strain>
    </source>
</reference>
<dbReference type="PANTHER" id="PTHR46300">
    <property type="entry name" value="P450, PUTATIVE (EUROFUNG)-RELATED-RELATED"/>
    <property type="match status" value="1"/>
</dbReference>
<keyword evidence="7" id="KW-0479">Metal-binding</keyword>
<organism evidence="14 15">
    <name type="scientific">Marasmiellus scandens</name>
    <dbReference type="NCBI Taxonomy" id="2682957"/>
    <lineage>
        <taxon>Eukaryota</taxon>
        <taxon>Fungi</taxon>
        <taxon>Dikarya</taxon>
        <taxon>Basidiomycota</taxon>
        <taxon>Agaricomycotina</taxon>
        <taxon>Agaricomycetes</taxon>
        <taxon>Agaricomycetidae</taxon>
        <taxon>Agaricales</taxon>
        <taxon>Marasmiineae</taxon>
        <taxon>Omphalotaceae</taxon>
        <taxon>Marasmiellus</taxon>
    </lineage>
</organism>
<comment type="similarity">
    <text evidence="4">Belongs to the cytochrome P450 family.</text>
</comment>
<comment type="cofactor">
    <cofactor evidence="1">
        <name>heme</name>
        <dbReference type="ChEBI" id="CHEBI:30413"/>
    </cofactor>
</comment>
<evidence type="ECO:0000256" key="7">
    <source>
        <dbReference type="ARBA" id="ARBA00022723"/>
    </source>
</evidence>
<gene>
    <name evidence="14" type="ORF">VKT23_015323</name>
</gene>
<evidence type="ECO:0000256" key="5">
    <source>
        <dbReference type="ARBA" id="ARBA00022617"/>
    </source>
</evidence>
<keyword evidence="10" id="KW-0408">Iron</keyword>
<dbReference type="InterPro" id="IPR002401">
    <property type="entry name" value="Cyt_P450_E_grp-I"/>
</dbReference>
<evidence type="ECO:0000256" key="10">
    <source>
        <dbReference type="ARBA" id="ARBA00023004"/>
    </source>
</evidence>
<comment type="pathway">
    <text evidence="3">Secondary metabolite biosynthesis.</text>
</comment>
<comment type="caution">
    <text evidence="14">The sequence shown here is derived from an EMBL/GenBank/DDBJ whole genome shotgun (WGS) entry which is preliminary data.</text>
</comment>
<keyword evidence="13" id="KW-0325">Glycoprotein</keyword>
<dbReference type="Pfam" id="PF00067">
    <property type="entry name" value="p450"/>
    <property type="match status" value="1"/>
</dbReference>
<evidence type="ECO:0000313" key="14">
    <source>
        <dbReference type="EMBL" id="KAK7444311.1"/>
    </source>
</evidence>
<dbReference type="PANTHER" id="PTHR46300:SF2">
    <property type="entry name" value="CYTOCHROME P450 MONOOXYGENASE ALNH-RELATED"/>
    <property type="match status" value="1"/>
</dbReference>
<dbReference type="CDD" id="cd11065">
    <property type="entry name" value="CYP64-like"/>
    <property type="match status" value="1"/>
</dbReference>
<dbReference type="InterPro" id="IPR001128">
    <property type="entry name" value="Cyt_P450"/>
</dbReference>
<dbReference type="PRINTS" id="PR00463">
    <property type="entry name" value="EP450I"/>
</dbReference>
<keyword evidence="15" id="KW-1185">Reference proteome</keyword>
<evidence type="ECO:0000256" key="12">
    <source>
        <dbReference type="ARBA" id="ARBA00023136"/>
    </source>
</evidence>
<evidence type="ECO:0000256" key="11">
    <source>
        <dbReference type="ARBA" id="ARBA00023033"/>
    </source>
</evidence>
<evidence type="ECO:0000256" key="13">
    <source>
        <dbReference type="ARBA" id="ARBA00023180"/>
    </source>
</evidence>
<dbReference type="EMBL" id="JBANRG010000051">
    <property type="protein sequence ID" value="KAK7444311.1"/>
    <property type="molecule type" value="Genomic_DNA"/>
</dbReference>
<protein>
    <recommendedName>
        <fullName evidence="16">Cytochrome P450</fullName>
    </recommendedName>
</protein>
<dbReference type="Gene3D" id="1.10.630.10">
    <property type="entry name" value="Cytochrome P450"/>
    <property type="match status" value="1"/>
</dbReference>
<dbReference type="SUPFAM" id="SSF48264">
    <property type="entry name" value="Cytochrome P450"/>
    <property type="match status" value="1"/>
</dbReference>
<evidence type="ECO:0000256" key="8">
    <source>
        <dbReference type="ARBA" id="ARBA00022989"/>
    </source>
</evidence>
<accession>A0ABR1IY52</accession>
<proteinExistence type="inferred from homology"/>
<evidence type="ECO:0008006" key="16">
    <source>
        <dbReference type="Google" id="ProtNLM"/>
    </source>
</evidence>
<keyword evidence="6" id="KW-0812">Transmembrane</keyword>
<keyword evidence="5" id="KW-0349">Heme</keyword>